<dbReference type="GO" id="GO:0016874">
    <property type="term" value="F:ligase activity"/>
    <property type="evidence" value="ECO:0007669"/>
    <property type="project" value="UniProtKB-KW"/>
</dbReference>
<dbReference type="VEuPathDB" id="FungiDB:UREG_00891"/>
<dbReference type="InterPro" id="IPR020845">
    <property type="entry name" value="AMP-binding_CS"/>
</dbReference>
<dbReference type="PROSITE" id="PS50075">
    <property type="entry name" value="CARRIER"/>
    <property type="match status" value="1"/>
</dbReference>
<dbReference type="PROSITE" id="PS00455">
    <property type="entry name" value="AMP_BINDING"/>
    <property type="match status" value="1"/>
</dbReference>
<dbReference type="GO" id="GO:0044550">
    <property type="term" value="P:secondary metabolite biosynthetic process"/>
    <property type="evidence" value="ECO:0007669"/>
    <property type="project" value="TreeGrafter"/>
</dbReference>
<evidence type="ECO:0000256" key="1">
    <source>
        <dbReference type="ARBA" id="ARBA00022450"/>
    </source>
</evidence>
<evidence type="ECO:0000313" key="6">
    <source>
        <dbReference type="Proteomes" id="UP000002058"/>
    </source>
</evidence>
<dbReference type="Gene3D" id="1.10.1200.10">
    <property type="entry name" value="ACP-like"/>
    <property type="match status" value="1"/>
</dbReference>
<dbReference type="GO" id="GO:0031177">
    <property type="term" value="F:phosphopantetheine binding"/>
    <property type="evidence" value="ECO:0007669"/>
    <property type="project" value="TreeGrafter"/>
</dbReference>
<dbReference type="Pfam" id="PF00550">
    <property type="entry name" value="PP-binding"/>
    <property type="match status" value="1"/>
</dbReference>
<dbReference type="InterPro" id="IPR042099">
    <property type="entry name" value="ANL_N_sf"/>
</dbReference>
<dbReference type="InParanoid" id="C4JEZ0"/>
<organism evidence="5 6">
    <name type="scientific">Uncinocarpus reesii (strain UAMH 1704)</name>
    <dbReference type="NCBI Taxonomy" id="336963"/>
    <lineage>
        <taxon>Eukaryota</taxon>
        <taxon>Fungi</taxon>
        <taxon>Dikarya</taxon>
        <taxon>Ascomycota</taxon>
        <taxon>Pezizomycotina</taxon>
        <taxon>Eurotiomycetes</taxon>
        <taxon>Eurotiomycetidae</taxon>
        <taxon>Onygenales</taxon>
        <taxon>Onygenaceae</taxon>
        <taxon>Uncinocarpus</taxon>
    </lineage>
</organism>
<dbReference type="PANTHER" id="PTHR45527:SF1">
    <property type="entry name" value="FATTY ACID SYNTHASE"/>
    <property type="match status" value="1"/>
</dbReference>
<dbReference type="eggNOG" id="KOG1178">
    <property type="taxonomic scope" value="Eukaryota"/>
</dbReference>
<dbReference type="InterPro" id="IPR006162">
    <property type="entry name" value="Ppantetheine_attach_site"/>
</dbReference>
<accession>C4JEZ0</accession>
<dbReference type="KEGG" id="ure:UREG_00891"/>
<keyword evidence="6" id="KW-1185">Reference proteome</keyword>
<dbReference type="AlphaFoldDB" id="C4JEZ0"/>
<evidence type="ECO:0000256" key="2">
    <source>
        <dbReference type="ARBA" id="ARBA00022553"/>
    </source>
</evidence>
<keyword evidence="2" id="KW-0597">Phosphoprotein</keyword>
<proteinExistence type="predicted"/>
<dbReference type="InterPro" id="IPR001242">
    <property type="entry name" value="Condensation_dom"/>
</dbReference>
<dbReference type="Gene3D" id="3.30.559.10">
    <property type="entry name" value="Chloramphenicol acetyltransferase-like domain"/>
    <property type="match status" value="1"/>
</dbReference>
<dbReference type="OMA" id="WANHNDE"/>
<evidence type="ECO:0000313" key="5">
    <source>
        <dbReference type="EMBL" id="EEP76043.1"/>
    </source>
</evidence>
<dbReference type="GeneID" id="8437689"/>
<dbReference type="Pfam" id="PF00501">
    <property type="entry name" value="AMP-binding"/>
    <property type="match status" value="1"/>
</dbReference>
<dbReference type="InterPro" id="IPR045851">
    <property type="entry name" value="AMP-bd_C_sf"/>
</dbReference>
<evidence type="ECO:0000256" key="3">
    <source>
        <dbReference type="ARBA" id="ARBA00022598"/>
    </source>
</evidence>
<feature type="domain" description="Carrier" evidence="4">
    <location>
        <begin position="680"/>
        <end position="753"/>
    </location>
</feature>
<dbReference type="InterPro" id="IPR036736">
    <property type="entry name" value="ACP-like_sf"/>
</dbReference>
<dbReference type="Pfam" id="PF00668">
    <property type="entry name" value="Condensation"/>
    <property type="match status" value="1"/>
</dbReference>
<dbReference type="InterPro" id="IPR023213">
    <property type="entry name" value="CAT-like_dom_sf"/>
</dbReference>
<dbReference type="GO" id="GO:0043041">
    <property type="term" value="P:amino acid activation for nonribosomal peptide biosynthetic process"/>
    <property type="evidence" value="ECO:0007669"/>
    <property type="project" value="TreeGrafter"/>
</dbReference>
<evidence type="ECO:0000259" key="4">
    <source>
        <dbReference type="PROSITE" id="PS50075"/>
    </source>
</evidence>
<dbReference type="SUPFAM" id="SSF52777">
    <property type="entry name" value="CoA-dependent acyltransferases"/>
    <property type="match status" value="2"/>
</dbReference>
<dbReference type="InterPro" id="IPR000873">
    <property type="entry name" value="AMP-dep_synth/lig_dom"/>
</dbReference>
<dbReference type="Proteomes" id="UP000002058">
    <property type="component" value="Unassembled WGS sequence"/>
</dbReference>
<dbReference type="PANTHER" id="PTHR45527">
    <property type="entry name" value="NONRIBOSOMAL PEPTIDE SYNTHETASE"/>
    <property type="match status" value="1"/>
</dbReference>
<sequence length="1194" mass="131830">MDNHPRDVYTAFPELDYAERCIPRFTQVDWNCGTPSLSLDVLVHSWAGVLRALTGEEVLVFNLDGEPIKVGPEQRSLQKATTCSPGKTGYTGISTVGSTELPHDCILQVRCSLEESSGTIVSSGSIPAEYLLQIGGHLETNIRKACKLPCDNTVLQRSVVNAEPRSIPGPLLLHDMVKETSPCPDLALEFLDKEWQTHTLTYEQLHAYSLRLSLRISEAVGTRSSSNPVVPVLIPQSLDLYVSWLGILKAGATVCPLNIDAPSERIAFIVKDVSADVVITVKSLMGRFSQVDKTLTIIAVDDNSNDTVLQATQTDAQICPESLAYIMYTSGSTGLPKGVGLSHRAVTQSLLAHDDEIPHFRRFLQFAAPTFDVSVFEIFFPLFRGATLVACERSLMLNDLVGVMNHLKVDGAELTPTVAGELLRRKSNVPSLRVLLTIGEMLTRRVIDEFGFTGIDDGILFAMYGPTETAIHCTVAPKLPSDSRAGNIGVPFRSVSAFIIPIQESVDGEPDILPIGCIGELVIGGPQLANGYLNRPEENHKAFIESQVYGRLYRTGDRARLHPSGEFECLGRISSGQVKLRGQRMELGEVESTIFKAPGVRNTVACVINGILVAFVSQDVNLGPETVRRVCETWLPRFMVPSDIIHMDELPRLPSGKVDRQALENIYVNSRELGRPDISSRNSETERKISACVGSILNTPIDSSGSLVALGFDSLKAIRLASELRTLGINIDVNSILRVDSVQEIAKAVEGNLAQENVAAPSAPIFTSWGSVVDATSAALLSMGISSKPQYVVPCSPVQVSMIAESMKNKEAYSNWIEIEFNQNIQLSEIREAFCFLAEQNEILRSGFVQVNIPGHTYTQVIWKSLNESVFAEYDTFCYGVAFESPLQMLSPLQVQLKVCPSSVRALVCIHHALYDGWSWEHIMHDLETSLEKKPPKQRPQYREFVNFVYRFLESQDRLDAADYWRDLLRGVAPLAWPNFQNHNDIPRKLSTISRTLNIAINDLDTVVRELRVSRQTVFQGALGYLLGEYHGTSDIIFGSVSSGRTIPVQGIEDMVGPCISTLPVRINMEDLRNVQDLLATIHNINRKALIHGLLPLRDIKAVSGVDPSTPLFDTLIVWQDTINENATSNTVKQIASQDFLELCLTLEIEIKDNTIIVKATFQESVLPVTQVDILLLQIKELAATFIRDRTESE</sequence>
<dbReference type="HOGENOM" id="CLU_004263_0_0_1"/>
<gene>
    <name evidence="5" type="ORF">UREG_00891</name>
</gene>
<dbReference type="STRING" id="336963.C4JEZ0"/>
<keyword evidence="1" id="KW-0596">Phosphopantetheine</keyword>
<dbReference type="SUPFAM" id="SSF56801">
    <property type="entry name" value="Acetyl-CoA synthetase-like"/>
    <property type="match status" value="1"/>
</dbReference>
<dbReference type="SUPFAM" id="SSF47336">
    <property type="entry name" value="ACP-like"/>
    <property type="match status" value="1"/>
</dbReference>
<dbReference type="Gene3D" id="3.30.300.30">
    <property type="match status" value="1"/>
</dbReference>
<dbReference type="PROSITE" id="PS00012">
    <property type="entry name" value="PHOSPHOPANTETHEINE"/>
    <property type="match status" value="1"/>
</dbReference>
<keyword evidence="3" id="KW-0436">Ligase</keyword>
<dbReference type="Gene3D" id="3.40.50.12780">
    <property type="entry name" value="N-terminal domain of ligase-like"/>
    <property type="match status" value="1"/>
</dbReference>
<protein>
    <recommendedName>
        <fullName evidence="4">Carrier domain-containing protein</fullName>
    </recommendedName>
</protein>
<dbReference type="OrthoDB" id="416786at2759"/>
<dbReference type="EMBL" id="CH476615">
    <property type="protein sequence ID" value="EEP76043.1"/>
    <property type="molecule type" value="Genomic_DNA"/>
</dbReference>
<name>C4JEZ0_UNCRE</name>
<reference evidence="6" key="1">
    <citation type="journal article" date="2009" name="Genome Res.">
        <title>Comparative genomic analyses of the human fungal pathogens Coccidioides and their relatives.</title>
        <authorList>
            <person name="Sharpton T.J."/>
            <person name="Stajich J.E."/>
            <person name="Rounsley S.D."/>
            <person name="Gardner M.J."/>
            <person name="Wortman J.R."/>
            <person name="Jordar V.S."/>
            <person name="Maiti R."/>
            <person name="Kodira C.D."/>
            <person name="Neafsey D.E."/>
            <person name="Zeng Q."/>
            <person name="Hung C.-Y."/>
            <person name="McMahan C."/>
            <person name="Muszewska A."/>
            <person name="Grynberg M."/>
            <person name="Mandel M.A."/>
            <person name="Kellner E.M."/>
            <person name="Barker B.M."/>
            <person name="Galgiani J.N."/>
            <person name="Orbach M.J."/>
            <person name="Kirkland T.N."/>
            <person name="Cole G.T."/>
            <person name="Henn M.R."/>
            <person name="Birren B.W."/>
            <person name="Taylor J.W."/>
        </authorList>
    </citation>
    <scope>NUCLEOTIDE SEQUENCE [LARGE SCALE GENOMIC DNA]</scope>
    <source>
        <strain evidence="6">UAMH 1704</strain>
    </source>
</reference>
<dbReference type="GO" id="GO:0005737">
    <property type="term" value="C:cytoplasm"/>
    <property type="evidence" value="ECO:0007669"/>
    <property type="project" value="TreeGrafter"/>
</dbReference>
<dbReference type="InterPro" id="IPR009081">
    <property type="entry name" value="PP-bd_ACP"/>
</dbReference>
<dbReference type="RefSeq" id="XP_002541376.1">
    <property type="nucleotide sequence ID" value="XM_002541330.1"/>
</dbReference>
<dbReference type="Gene3D" id="3.30.559.30">
    <property type="entry name" value="Nonribosomal peptide synthetase, condensation domain"/>
    <property type="match status" value="1"/>
</dbReference>